<evidence type="ECO:0000313" key="2">
    <source>
        <dbReference type="EMBL" id="KAF7832338.1"/>
    </source>
</evidence>
<keyword evidence="1" id="KW-0175">Coiled coil</keyword>
<organism evidence="2 3">
    <name type="scientific">Senna tora</name>
    <dbReference type="NCBI Taxonomy" id="362788"/>
    <lineage>
        <taxon>Eukaryota</taxon>
        <taxon>Viridiplantae</taxon>
        <taxon>Streptophyta</taxon>
        <taxon>Embryophyta</taxon>
        <taxon>Tracheophyta</taxon>
        <taxon>Spermatophyta</taxon>
        <taxon>Magnoliopsida</taxon>
        <taxon>eudicotyledons</taxon>
        <taxon>Gunneridae</taxon>
        <taxon>Pentapetalae</taxon>
        <taxon>rosids</taxon>
        <taxon>fabids</taxon>
        <taxon>Fabales</taxon>
        <taxon>Fabaceae</taxon>
        <taxon>Caesalpinioideae</taxon>
        <taxon>Cassia clade</taxon>
        <taxon>Senna</taxon>
    </lineage>
</organism>
<evidence type="ECO:0008006" key="4">
    <source>
        <dbReference type="Google" id="ProtNLM"/>
    </source>
</evidence>
<evidence type="ECO:0000256" key="1">
    <source>
        <dbReference type="SAM" id="Coils"/>
    </source>
</evidence>
<dbReference type="Pfam" id="PF03004">
    <property type="entry name" value="Transposase_24"/>
    <property type="match status" value="1"/>
</dbReference>
<name>A0A834WTZ5_9FABA</name>
<gene>
    <name evidence="2" type="ORF">G2W53_014671</name>
</gene>
<dbReference type="Proteomes" id="UP000634136">
    <property type="component" value="Unassembled WGS sequence"/>
</dbReference>
<dbReference type="EMBL" id="JAAIUW010000005">
    <property type="protein sequence ID" value="KAF7832338.1"/>
    <property type="molecule type" value="Genomic_DNA"/>
</dbReference>
<dbReference type="InterPro" id="IPR004252">
    <property type="entry name" value="Probable_transposase_24"/>
</dbReference>
<accession>A0A834WTZ5</accession>
<comment type="caution">
    <text evidence="2">The sequence shown here is derived from an EMBL/GenBank/DDBJ whole genome shotgun (WGS) entry which is preliminary data.</text>
</comment>
<dbReference type="OrthoDB" id="1749608at2759"/>
<dbReference type="AlphaFoldDB" id="A0A834WTZ5"/>
<protein>
    <recommendedName>
        <fullName evidence="4">Transposase</fullName>
    </recommendedName>
</protein>
<reference evidence="2" key="1">
    <citation type="submission" date="2020-09" db="EMBL/GenBank/DDBJ databases">
        <title>Genome-Enabled Discovery of Anthraquinone Biosynthesis in Senna tora.</title>
        <authorList>
            <person name="Kang S.-H."/>
            <person name="Pandey R.P."/>
            <person name="Lee C.-M."/>
            <person name="Sim J.-S."/>
            <person name="Jeong J.-T."/>
            <person name="Choi B.-S."/>
            <person name="Jung M."/>
            <person name="Ginzburg D."/>
            <person name="Zhao K."/>
            <person name="Won S.Y."/>
            <person name="Oh T.-J."/>
            <person name="Yu Y."/>
            <person name="Kim N.-H."/>
            <person name="Lee O.R."/>
            <person name="Lee T.-H."/>
            <person name="Bashyal P."/>
            <person name="Kim T.-S."/>
            <person name="Lee W.-H."/>
            <person name="Kawkins C."/>
            <person name="Kim C.-K."/>
            <person name="Kim J.S."/>
            <person name="Ahn B.O."/>
            <person name="Rhee S.Y."/>
            <person name="Sohng J.K."/>
        </authorList>
    </citation>
    <scope>NUCLEOTIDE SEQUENCE</scope>
    <source>
        <tissue evidence="2">Leaf</tissue>
    </source>
</reference>
<evidence type="ECO:0000313" key="3">
    <source>
        <dbReference type="Proteomes" id="UP000634136"/>
    </source>
</evidence>
<dbReference type="PANTHER" id="PTHR33144:SF46">
    <property type="entry name" value="OS04G0610000 PROTEIN"/>
    <property type="match status" value="1"/>
</dbReference>
<proteinExistence type="predicted"/>
<dbReference type="PANTHER" id="PTHR33144">
    <property type="entry name" value="OS10G0409366 PROTEIN-RELATED"/>
    <property type="match status" value="1"/>
</dbReference>
<keyword evidence="3" id="KW-1185">Reference proteome</keyword>
<feature type="coiled-coil region" evidence="1">
    <location>
        <begin position="176"/>
        <end position="203"/>
    </location>
</feature>
<sequence>MADVWNLPSGSQILVTFNEVHQPVGVEGTVLKRFIGSMKHSAVGKENRSKQTSTHTARTKTYAQHAYEMQLNDGASPSRAKLYVKTHKRKDGRPVNEELARNIARLEELMGQCHDNSHGGSGGGILWDKNDIYSQVIGKDGYGYVRGLGFGPTPSMKDNVSSCACHDTRINIQEERLQTQEAIRQMSEKIQMLEKQVATLMTTFNQNTARAYEVQQGAAGSSS</sequence>